<feature type="compositionally biased region" description="Basic and acidic residues" evidence="1">
    <location>
        <begin position="142"/>
        <end position="153"/>
    </location>
</feature>
<reference evidence="2 3" key="1">
    <citation type="submission" date="2017-10" db="EMBL/GenBank/DDBJ databases">
        <authorList>
            <person name="Sibley D."/>
            <person name="Venepally P."/>
            <person name="Karamycheva S."/>
            <person name="Hadjithomas M."/>
            <person name="Khan A."/>
            <person name="Brunk B."/>
            <person name="Roos D."/>
            <person name="Caler E."/>
            <person name="Lorenzi H."/>
        </authorList>
    </citation>
    <scope>NUCLEOTIDE SEQUENCE [LARGE SCALE GENOMIC DNA]</scope>
    <source>
        <strain evidence="2 3">CAST</strain>
    </source>
</reference>
<feature type="compositionally biased region" description="Basic and acidic residues" evidence="1">
    <location>
        <begin position="323"/>
        <end position="333"/>
    </location>
</feature>
<dbReference type="Proteomes" id="UP000284452">
    <property type="component" value="Unassembled WGS sequence"/>
</dbReference>
<comment type="caution">
    <text evidence="2">The sequence shown here is derived from an EMBL/GenBank/DDBJ whole genome shotgun (WGS) entry which is preliminary data.</text>
</comment>
<evidence type="ECO:0000313" key="2">
    <source>
        <dbReference type="EMBL" id="RQX66553.1"/>
    </source>
</evidence>
<feature type="compositionally biased region" description="Gly residues" evidence="1">
    <location>
        <begin position="127"/>
        <end position="141"/>
    </location>
</feature>
<organism evidence="2 3">
    <name type="scientific">Toxoplasma gondii CAST</name>
    <dbReference type="NCBI Taxonomy" id="943122"/>
    <lineage>
        <taxon>Eukaryota</taxon>
        <taxon>Sar</taxon>
        <taxon>Alveolata</taxon>
        <taxon>Apicomplexa</taxon>
        <taxon>Conoidasida</taxon>
        <taxon>Coccidia</taxon>
        <taxon>Eucoccidiorida</taxon>
        <taxon>Eimeriorina</taxon>
        <taxon>Sarcocystidae</taxon>
        <taxon>Toxoplasma</taxon>
    </lineage>
</organism>
<feature type="region of interest" description="Disordered" evidence="1">
    <location>
        <begin position="1"/>
        <end position="254"/>
    </location>
</feature>
<evidence type="ECO:0000313" key="3">
    <source>
        <dbReference type="Proteomes" id="UP000284452"/>
    </source>
</evidence>
<feature type="compositionally biased region" description="Basic residues" evidence="1">
    <location>
        <begin position="312"/>
        <end position="322"/>
    </location>
</feature>
<feature type="compositionally biased region" description="Basic and acidic residues" evidence="1">
    <location>
        <begin position="164"/>
        <end position="203"/>
    </location>
</feature>
<dbReference type="AlphaFoldDB" id="A0A662YLV4"/>
<sequence length="333" mass="35575">MAKRVAGLGQRLTSSGHRQSATSRDASDERRHYPSGPRVPGRRPTNRFESIDRSANYRRAGARPSLPSRPPPKPPLPQISKVGFGASGTPVQRGASQGGTPSGSEKRDGGEPSKDVKGQGEDAGQPGASGGPLGGAGGGGRRPGDDERDDDKRKKGKGSSSGGGEKKKEEQEKKAKKERDQREEAKKESKPVDGREARGKEVKQGGGGLSSDSGKGSTGEEAGKKKAKKDRGRRAIEETVGDVTDAGVTSEATEEVKVQDQLGRLRLEMACSMTQGVLDLGPKTETRAGLKQQLVRSRSVSDRSRVEEGGRRKVLVLRHRQDRRQPEKPRGQL</sequence>
<gene>
    <name evidence="2" type="ORF">TGCAST_390210</name>
</gene>
<evidence type="ECO:0000256" key="1">
    <source>
        <dbReference type="SAM" id="MobiDB-lite"/>
    </source>
</evidence>
<feature type="compositionally biased region" description="Basic and acidic residues" evidence="1">
    <location>
        <begin position="299"/>
        <end position="311"/>
    </location>
</feature>
<feature type="region of interest" description="Disordered" evidence="1">
    <location>
        <begin position="289"/>
        <end position="333"/>
    </location>
</feature>
<feature type="compositionally biased region" description="Basic and acidic residues" evidence="1">
    <location>
        <begin position="104"/>
        <end position="120"/>
    </location>
</feature>
<name>A0A662YLV4_TOXGO</name>
<feature type="compositionally biased region" description="Polar residues" evidence="1">
    <location>
        <begin position="11"/>
        <end position="24"/>
    </location>
</feature>
<dbReference type="VEuPathDB" id="ToxoDB:TGCAST_390210"/>
<dbReference type="EMBL" id="AHIV02002341">
    <property type="protein sequence ID" value="RQX66553.1"/>
    <property type="molecule type" value="Genomic_DNA"/>
</dbReference>
<feature type="compositionally biased region" description="Pro residues" evidence="1">
    <location>
        <begin position="67"/>
        <end position="77"/>
    </location>
</feature>
<accession>A0A662YLV4</accession>
<proteinExistence type="predicted"/>
<protein>
    <submittedName>
        <fullName evidence="2">Putative toxoplasma gondii family E protein</fullName>
    </submittedName>
</protein>